<dbReference type="InterPro" id="IPR050512">
    <property type="entry name" value="Sulf_AdTrans/APS_kinase"/>
</dbReference>
<evidence type="ECO:0000256" key="3">
    <source>
        <dbReference type="ARBA" id="ARBA00022679"/>
    </source>
</evidence>
<evidence type="ECO:0000313" key="9">
    <source>
        <dbReference type="Proteomes" id="UP000321769"/>
    </source>
</evidence>
<evidence type="ECO:0000259" key="7">
    <source>
        <dbReference type="Pfam" id="PF01583"/>
    </source>
</evidence>
<dbReference type="GO" id="GO:0005524">
    <property type="term" value="F:ATP binding"/>
    <property type="evidence" value="ECO:0007669"/>
    <property type="project" value="UniProtKB-KW"/>
</dbReference>
<dbReference type="CDD" id="cd02027">
    <property type="entry name" value="APSK"/>
    <property type="match status" value="1"/>
</dbReference>
<keyword evidence="5 6" id="KW-0067">ATP-binding</keyword>
<dbReference type="InterPro" id="IPR059117">
    <property type="entry name" value="APS_kinase_dom"/>
</dbReference>
<sequence>MSAAAVLRGAELDALELILGRFLGPVDGYCLPGRAPADWPLEATLAVPAEAARRAVDQGSLTLTDPDNTPLAVLVLGDTRRRDERSTWVAGRVRALKAAEHPPARVVRLVVPLDLSRHVVALFGGNVSAADVMRAVRSADGRPLALIGVASQDVPALDVAMMDELRHCADEIPGARAWYLAAPAVSATSTPEEVLALALEASGVEDPLDFRRPGAAVAGGAVLLFTGLSGAGKSTVARALVETVTARGLARPVLLDGDDVRQELSAGLGYGREDRERNLTRIAWVAARVAEVGGLAVCAPIAPFASARQAMRERVEPASPFLVIHVATPMAVAEARDRKGLYAKARAGLIADFTGIDSPYEVPQDADLVIDTSRTGVGECVESVLGMLREKGLVVES</sequence>
<dbReference type="PANTHER" id="PTHR42700">
    <property type="entry name" value="SULFATE ADENYLYLTRANSFERASE"/>
    <property type="match status" value="1"/>
</dbReference>
<dbReference type="InterPro" id="IPR027417">
    <property type="entry name" value="P-loop_NTPase"/>
</dbReference>
<keyword evidence="4 6" id="KW-0547">Nucleotide-binding</keyword>
<evidence type="ECO:0000256" key="4">
    <source>
        <dbReference type="ARBA" id="ARBA00022741"/>
    </source>
</evidence>
<dbReference type="NCBIfam" id="TIGR00455">
    <property type="entry name" value="apsK"/>
    <property type="match status" value="1"/>
</dbReference>
<name>A0A512HT94_9ACTN</name>
<dbReference type="NCBIfam" id="NF003013">
    <property type="entry name" value="PRK03846.1"/>
    <property type="match status" value="1"/>
</dbReference>
<dbReference type="PANTHER" id="PTHR42700:SF1">
    <property type="entry name" value="SULFATE ADENYLYLTRANSFERASE"/>
    <property type="match status" value="1"/>
</dbReference>
<dbReference type="GO" id="GO:0004020">
    <property type="term" value="F:adenylylsulfate kinase activity"/>
    <property type="evidence" value="ECO:0007669"/>
    <property type="project" value="UniProtKB-EC"/>
</dbReference>
<proteinExistence type="inferred from homology"/>
<accession>A0A512HT94</accession>
<protein>
    <recommendedName>
        <fullName evidence="2 6">Adenylyl-sulfate kinase</fullName>
        <ecNumber evidence="2 6">2.7.1.25</ecNumber>
    </recommendedName>
</protein>
<dbReference type="GO" id="GO:0019379">
    <property type="term" value="P:sulfate assimilation, phosphoadenylyl sulfate reduction by phosphoadenylyl-sulfate reductase (thioredoxin)"/>
    <property type="evidence" value="ECO:0007669"/>
    <property type="project" value="TreeGrafter"/>
</dbReference>
<evidence type="ECO:0000256" key="1">
    <source>
        <dbReference type="ARBA" id="ARBA00001823"/>
    </source>
</evidence>
<dbReference type="GO" id="GO:0010134">
    <property type="term" value="P:sulfate assimilation via adenylyl sulfate reduction"/>
    <property type="evidence" value="ECO:0007669"/>
    <property type="project" value="TreeGrafter"/>
</dbReference>
<dbReference type="SUPFAM" id="SSF52540">
    <property type="entry name" value="P-loop containing nucleoside triphosphate hydrolases"/>
    <property type="match status" value="1"/>
</dbReference>
<dbReference type="RefSeq" id="WP_146826060.1">
    <property type="nucleotide sequence ID" value="NZ_BAAAYQ010000005.1"/>
</dbReference>
<organism evidence="8 9">
    <name type="scientific">Aeromicrobium flavum</name>
    <dbReference type="NCBI Taxonomy" id="416568"/>
    <lineage>
        <taxon>Bacteria</taxon>
        <taxon>Bacillati</taxon>
        <taxon>Actinomycetota</taxon>
        <taxon>Actinomycetes</taxon>
        <taxon>Propionibacteriales</taxon>
        <taxon>Nocardioidaceae</taxon>
        <taxon>Aeromicrobium</taxon>
    </lineage>
</organism>
<dbReference type="Proteomes" id="UP000321769">
    <property type="component" value="Unassembled WGS sequence"/>
</dbReference>
<dbReference type="AlphaFoldDB" id="A0A512HT94"/>
<dbReference type="OrthoDB" id="9804504at2"/>
<comment type="pathway">
    <text evidence="6">Sulfur metabolism; hydrogen sulfide biosynthesis; sulfite from sulfate: step 2/3.</text>
</comment>
<dbReference type="EC" id="2.7.1.25" evidence="2 6"/>
<evidence type="ECO:0000256" key="6">
    <source>
        <dbReference type="RuleBase" id="RU004347"/>
    </source>
</evidence>
<dbReference type="GO" id="GO:0004781">
    <property type="term" value="F:sulfate adenylyltransferase (ATP) activity"/>
    <property type="evidence" value="ECO:0007669"/>
    <property type="project" value="TreeGrafter"/>
</dbReference>
<dbReference type="InterPro" id="IPR002891">
    <property type="entry name" value="APS"/>
</dbReference>
<evidence type="ECO:0000256" key="5">
    <source>
        <dbReference type="ARBA" id="ARBA00022840"/>
    </source>
</evidence>
<dbReference type="GO" id="GO:0070814">
    <property type="term" value="P:hydrogen sulfide biosynthetic process"/>
    <property type="evidence" value="ECO:0007669"/>
    <property type="project" value="UniProtKB-UniPathway"/>
</dbReference>
<feature type="domain" description="APS kinase" evidence="7">
    <location>
        <begin position="220"/>
        <end position="371"/>
    </location>
</feature>
<comment type="similarity">
    <text evidence="6">Belongs to the APS kinase family.</text>
</comment>
<keyword evidence="3 6" id="KW-0808">Transferase</keyword>
<reference evidence="8 9" key="1">
    <citation type="submission" date="2019-07" db="EMBL/GenBank/DDBJ databases">
        <title>Whole genome shotgun sequence of Aeromicrobium flavum NBRC 107625.</title>
        <authorList>
            <person name="Hosoyama A."/>
            <person name="Uohara A."/>
            <person name="Ohji S."/>
            <person name="Ichikawa N."/>
        </authorList>
    </citation>
    <scope>NUCLEOTIDE SEQUENCE [LARGE SCALE GENOMIC DNA]</scope>
    <source>
        <strain evidence="8 9">NBRC 107625</strain>
    </source>
</reference>
<comment type="function">
    <text evidence="6">Catalyzes the synthesis of activated sulfate.</text>
</comment>
<dbReference type="EMBL" id="BJZQ01000003">
    <property type="protein sequence ID" value="GEO88667.1"/>
    <property type="molecule type" value="Genomic_DNA"/>
</dbReference>
<gene>
    <name evidence="8" type="ORF">AFL01nite_09940</name>
</gene>
<evidence type="ECO:0000313" key="8">
    <source>
        <dbReference type="EMBL" id="GEO88667.1"/>
    </source>
</evidence>
<dbReference type="Pfam" id="PF01583">
    <property type="entry name" value="APS_kinase"/>
    <property type="match status" value="1"/>
</dbReference>
<comment type="catalytic activity">
    <reaction evidence="1 6">
        <text>adenosine 5'-phosphosulfate + ATP = 3'-phosphoadenylyl sulfate + ADP + H(+)</text>
        <dbReference type="Rhea" id="RHEA:24152"/>
        <dbReference type="ChEBI" id="CHEBI:15378"/>
        <dbReference type="ChEBI" id="CHEBI:30616"/>
        <dbReference type="ChEBI" id="CHEBI:58243"/>
        <dbReference type="ChEBI" id="CHEBI:58339"/>
        <dbReference type="ChEBI" id="CHEBI:456216"/>
        <dbReference type="EC" id="2.7.1.25"/>
    </reaction>
</comment>
<evidence type="ECO:0000256" key="2">
    <source>
        <dbReference type="ARBA" id="ARBA00012121"/>
    </source>
</evidence>
<keyword evidence="6" id="KW-0418">Kinase</keyword>
<dbReference type="UniPathway" id="UPA00140">
    <property type="reaction ID" value="UER00205"/>
</dbReference>
<dbReference type="Gene3D" id="3.40.50.300">
    <property type="entry name" value="P-loop containing nucleotide triphosphate hydrolases"/>
    <property type="match status" value="1"/>
</dbReference>
<comment type="caution">
    <text evidence="8">The sequence shown here is derived from an EMBL/GenBank/DDBJ whole genome shotgun (WGS) entry which is preliminary data.</text>
</comment>
<dbReference type="GO" id="GO:0005737">
    <property type="term" value="C:cytoplasm"/>
    <property type="evidence" value="ECO:0007669"/>
    <property type="project" value="TreeGrafter"/>
</dbReference>
<keyword evidence="9" id="KW-1185">Reference proteome</keyword>